<dbReference type="Proteomes" id="UP000712600">
    <property type="component" value="Unassembled WGS sequence"/>
</dbReference>
<feature type="region of interest" description="Disordered" evidence="1">
    <location>
        <begin position="45"/>
        <end position="107"/>
    </location>
</feature>
<sequence>STAQSWCDSNRPSNRPVSRLAVWYDRPKPRDVSLGLNHHNLSCSTRLNRKRSDKKQAREAGWDLGTDRAAVRSYGPSVRSDGATAHQIPSEPPLGSPRSSPCLGLPS</sequence>
<gene>
    <name evidence="2" type="ORF">F2Q69_00051945</name>
</gene>
<accession>A0A8S9N2N4</accession>
<feature type="compositionally biased region" description="Basic and acidic residues" evidence="1">
    <location>
        <begin position="54"/>
        <end position="70"/>
    </location>
</feature>
<protein>
    <submittedName>
        <fullName evidence="2">Uncharacterized protein</fullName>
    </submittedName>
</protein>
<dbReference type="AlphaFoldDB" id="A0A8S9N2N4"/>
<organism evidence="2 3">
    <name type="scientific">Brassica cretica</name>
    <name type="common">Mustard</name>
    <dbReference type="NCBI Taxonomy" id="69181"/>
    <lineage>
        <taxon>Eukaryota</taxon>
        <taxon>Viridiplantae</taxon>
        <taxon>Streptophyta</taxon>
        <taxon>Embryophyta</taxon>
        <taxon>Tracheophyta</taxon>
        <taxon>Spermatophyta</taxon>
        <taxon>Magnoliopsida</taxon>
        <taxon>eudicotyledons</taxon>
        <taxon>Gunneridae</taxon>
        <taxon>Pentapetalae</taxon>
        <taxon>rosids</taxon>
        <taxon>malvids</taxon>
        <taxon>Brassicales</taxon>
        <taxon>Brassicaceae</taxon>
        <taxon>Brassiceae</taxon>
        <taxon>Brassica</taxon>
    </lineage>
</organism>
<reference evidence="2" key="1">
    <citation type="submission" date="2019-12" db="EMBL/GenBank/DDBJ databases">
        <title>Genome sequencing and annotation of Brassica cretica.</title>
        <authorList>
            <person name="Studholme D.J."/>
            <person name="Sarris P."/>
        </authorList>
    </citation>
    <scope>NUCLEOTIDE SEQUENCE</scope>
    <source>
        <strain evidence="2">PFS-109/04</strain>
        <tissue evidence="2">Leaf</tissue>
    </source>
</reference>
<feature type="non-terminal residue" evidence="2">
    <location>
        <position position="1"/>
    </location>
</feature>
<proteinExistence type="predicted"/>
<evidence type="ECO:0000313" key="3">
    <source>
        <dbReference type="Proteomes" id="UP000712600"/>
    </source>
</evidence>
<evidence type="ECO:0000313" key="2">
    <source>
        <dbReference type="EMBL" id="KAF3487010.1"/>
    </source>
</evidence>
<dbReference type="EMBL" id="QGKX02002183">
    <property type="protein sequence ID" value="KAF3487010.1"/>
    <property type="molecule type" value="Genomic_DNA"/>
</dbReference>
<comment type="caution">
    <text evidence="2">The sequence shown here is derived from an EMBL/GenBank/DDBJ whole genome shotgun (WGS) entry which is preliminary data.</text>
</comment>
<evidence type="ECO:0000256" key="1">
    <source>
        <dbReference type="SAM" id="MobiDB-lite"/>
    </source>
</evidence>
<name>A0A8S9N2N4_BRACR</name>